<name>A0A419W844_9BACT</name>
<dbReference type="AlphaFoldDB" id="A0A419W844"/>
<evidence type="ECO:0008006" key="3">
    <source>
        <dbReference type="Google" id="ProtNLM"/>
    </source>
</evidence>
<proteinExistence type="predicted"/>
<accession>A0A419W844</accession>
<dbReference type="InterPro" id="IPR045607">
    <property type="entry name" value="DUF6452"/>
</dbReference>
<evidence type="ECO:0000313" key="1">
    <source>
        <dbReference type="EMBL" id="RKD91532.1"/>
    </source>
</evidence>
<comment type="caution">
    <text evidence="1">The sequence shown here is derived from an EMBL/GenBank/DDBJ whole genome shotgun (WGS) entry which is preliminary data.</text>
</comment>
<dbReference type="PROSITE" id="PS51257">
    <property type="entry name" value="PROKAR_LIPOPROTEIN"/>
    <property type="match status" value="1"/>
</dbReference>
<dbReference type="Pfam" id="PF20050">
    <property type="entry name" value="DUF6452"/>
    <property type="match status" value="1"/>
</dbReference>
<reference evidence="1 2" key="1">
    <citation type="submission" date="2018-09" db="EMBL/GenBank/DDBJ databases">
        <title>Genomic Encyclopedia of Archaeal and Bacterial Type Strains, Phase II (KMG-II): from individual species to whole genera.</title>
        <authorList>
            <person name="Goeker M."/>
        </authorList>
    </citation>
    <scope>NUCLEOTIDE SEQUENCE [LARGE SCALE GENOMIC DNA]</scope>
    <source>
        <strain evidence="1 2">DSM 27148</strain>
    </source>
</reference>
<evidence type="ECO:0000313" key="2">
    <source>
        <dbReference type="Proteomes" id="UP000283387"/>
    </source>
</evidence>
<protein>
    <recommendedName>
        <fullName evidence="3">Lipoprotein</fullName>
    </recommendedName>
</protein>
<dbReference type="OrthoDB" id="1122077at2"/>
<organism evidence="1 2">
    <name type="scientific">Mangrovibacterium diazotrophicum</name>
    <dbReference type="NCBI Taxonomy" id="1261403"/>
    <lineage>
        <taxon>Bacteria</taxon>
        <taxon>Pseudomonadati</taxon>
        <taxon>Bacteroidota</taxon>
        <taxon>Bacteroidia</taxon>
        <taxon>Marinilabiliales</taxon>
        <taxon>Prolixibacteraceae</taxon>
        <taxon>Mangrovibacterium</taxon>
    </lineage>
</organism>
<keyword evidence="2" id="KW-1185">Reference proteome</keyword>
<sequence>MKQLAQFFFLLLALAACKEVYDRPPQSQVQLNLYSIDDESSLTTLVSVYGLDQDSIWIDSSSVTYFQLPLNDDSDTSIFILSLDLVNDTIMLKYDTELVYESMESGFYTNHYLKWIRSTSNKIDSISLIDTLVISTWHENIQLYLNDSTNITESE</sequence>
<dbReference type="RefSeq" id="WP_120272823.1">
    <property type="nucleotide sequence ID" value="NZ_RAPN01000001.1"/>
</dbReference>
<gene>
    <name evidence="1" type="ORF">BC643_1888</name>
</gene>
<dbReference type="Proteomes" id="UP000283387">
    <property type="component" value="Unassembled WGS sequence"/>
</dbReference>
<dbReference type="EMBL" id="RAPN01000001">
    <property type="protein sequence ID" value="RKD91532.1"/>
    <property type="molecule type" value="Genomic_DNA"/>
</dbReference>